<evidence type="ECO:0000313" key="3">
    <source>
        <dbReference type="Proteomes" id="UP000046393"/>
    </source>
</evidence>
<name>A0A0N5AU76_9BILA</name>
<dbReference type="InterPro" id="IPR051624">
    <property type="entry name" value="RMD1/Sad1-interacting"/>
</dbReference>
<organism evidence="3 4">
    <name type="scientific">Syphacia muris</name>
    <dbReference type="NCBI Taxonomy" id="451379"/>
    <lineage>
        <taxon>Eukaryota</taxon>
        <taxon>Metazoa</taxon>
        <taxon>Ecdysozoa</taxon>
        <taxon>Nematoda</taxon>
        <taxon>Chromadorea</taxon>
        <taxon>Rhabditida</taxon>
        <taxon>Spirurina</taxon>
        <taxon>Oxyuridomorpha</taxon>
        <taxon>Oxyuroidea</taxon>
        <taxon>Oxyuridae</taxon>
        <taxon>Syphacia</taxon>
    </lineage>
</organism>
<evidence type="ECO:0000313" key="4">
    <source>
        <dbReference type="WBParaSite" id="SMUV_0000840201-mRNA-1"/>
    </source>
</evidence>
<sequence>MRSIVDSSLTRPNVDELNCRTRYCVTQKRFISYNCLQEVSGQYIVAVALGESFDLSNIVSDELLAKNYLATCVDEVSEEGLHFVARGKYDDINAKNICEFFVFGDGVVVFWGVNKAEQNFITGLLIKHVISPYKSLLVTEEADSLAFLVVDEGKSRVSKNCFHLDISQHNCGFRDTSSILERYAFSHGMAASVKVGVWESQLSSKAEPLAAIAEALANGVIPWKRHEALRQTGQFAKLRHSINLNCDLLDTDFYWERENLESFYYMAFHHFSINKRLKLLNSRLDYCAELVSIVDRILCDRHASMLEWMIIILIVVEVFFDVWHFSASLDGKSSLKRISIAEE</sequence>
<accession>A0A0N5AU76</accession>
<reference evidence="4" key="1">
    <citation type="submission" date="2017-02" db="UniProtKB">
        <authorList>
            <consortium name="WormBaseParasite"/>
        </authorList>
    </citation>
    <scope>IDENTIFICATION</scope>
</reference>
<dbReference type="GO" id="GO:0005739">
    <property type="term" value="C:mitochondrion"/>
    <property type="evidence" value="ECO:0007669"/>
    <property type="project" value="UniProtKB-ARBA"/>
</dbReference>
<dbReference type="STRING" id="451379.A0A0N5AU76"/>
<dbReference type="GO" id="GO:0070131">
    <property type="term" value="P:positive regulation of mitochondrial translation"/>
    <property type="evidence" value="ECO:0007669"/>
    <property type="project" value="TreeGrafter"/>
</dbReference>
<dbReference type="PANTHER" id="PTHR16255:SF1">
    <property type="entry name" value="REQUIRED FOR MEIOTIC NUCLEAR DIVISION PROTEIN 1 HOMOLOG"/>
    <property type="match status" value="1"/>
</dbReference>
<evidence type="ECO:0000256" key="1">
    <source>
        <dbReference type="ARBA" id="ARBA00008306"/>
    </source>
</evidence>
<proteinExistence type="inferred from homology"/>
<comment type="similarity">
    <text evidence="1">Belongs to the RMD1/sif2 family.</text>
</comment>
<dbReference type="PANTHER" id="PTHR16255">
    <property type="entry name" value="REQUIRED FOR MEIOTIC NUCLEAR DIVISION PROTEIN 1 HOMOLOG"/>
    <property type="match status" value="1"/>
</dbReference>
<feature type="domain" description="DUF155" evidence="2">
    <location>
        <begin position="101"/>
        <end position="281"/>
    </location>
</feature>
<dbReference type="AlphaFoldDB" id="A0A0N5AU76"/>
<dbReference type="InterPro" id="IPR003734">
    <property type="entry name" value="DUF155"/>
</dbReference>
<dbReference type="Proteomes" id="UP000046393">
    <property type="component" value="Unplaced"/>
</dbReference>
<dbReference type="Pfam" id="PF02582">
    <property type="entry name" value="DUF155"/>
    <property type="match status" value="1"/>
</dbReference>
<dbReference type="WBParaSite" id="SMUV_0000840201-mRNA-1">
    <property type="protein sequence ID" value="SMUV_0000840201-mRNA-1"/>
    <property type="gene ID" value="SMUV_0000840201"/>
</dbReference>
<evidence type="ECO:0000259" key="2">
    <source>
        <dbReference type="Pfam" id="PF02582"/>
    </source>
</evidence>
<protein>
    <submittedName>
        <fullName evidence="4">DUF155 domain-containing protein</fullName>
    </submittedName>
</protein>
<keyword evidence="3" id="KW-1185">Reference proteome</keyword>